<evidence type="ECO:0000313" key="2">
    <source>
        <dbReference type="Proteomes" id="UP001203297"/>
    </source>
</evidence>
<name>A0AAD4LYW2_9AGAM</name>
<organism evidence="1 2">
    <name type="scientific">Multifurca ochricompacta</name>
    <dbReference type="NCBI Taxonomy" id="376703"/>
    <lineage>
        <taxon>Eukaryota</taxon>
        <taxon>Fungi</taxon>
        <taxon>Dikarya</taxon>
        <taxon>Basidiomycota</taxon>
        <taxon>Agaricomycotina</taxon>
        <taxon>Agaricomycetes</taxon>
        <taxon>Russulales</taxon>
        <taxon>Russulaceae</taxon>
        <taxon>Multifurca</taxon>
    </lineage>
</organism>
<gene>
    <name evidence="1" type="ORF">B0F90DRAFT_1143914</name>
</gene>
<dbReference type="Proteomes" id="UP001203297">
    <property type="component" value="Unassembled WGS sequence"/>
</dbReference>
<dbReference type="AlphaFoldDB" id="A0AAD4LYW2"/>
<proteinExistence type="predicted"/>
<sequence length="156" mass="18401">MLFTTHHDTRVHLKTELDKESVVCAVWNQSCRFTFQNSPLPLRPANHRSHYSILQRTSSCFIIETASEREHGHYALLKRTHGRCWLAKSQLTQDPKRETFSVCVLSNAKFKRMYKCWSRFETVLYSIYHILIQRPKNTIHTNHLLIMSYHACLVPS</sequence>
<comment type="caution">
    <text evidence="1">The sequence shown here is derived from an EMBL/GenBank/DDBJ whole genome shotgun (WGS) entry which is preliminary data.</text>
</comment>
<reference evidence="1" key="1">
    <citation type="journal article" date="2022" name="New Phytol.">
        <title>Evolutionary transition to the ectomycorrhizal habit in the genomes of a hyperdiverse lineage of mushroom-forming fungi.</title>
        <authorList>
            <person name="Looney B."/>
            <person name="Miyauchi S."/>
            <person name="Morin E."/>
            <person name="Drula E."/>
            <person name="Courty P.E."/>
            <person name="Kohler A."/>
            <person name="Kuo A."/>
            <person name="LaButti K."/>
            <person name="Pangilinan J."/>
            <person name="Lipzen A."/>
            <person name="Riley R."/>
            <person name="Andreopoulos W."/>
            <person name="He G."/>
            <person name="Johnson J."/>
            <person name="Nolan M."/>
            <person name="Tritt A."/>
            <person name="Barry K.W."/>
            <person name="Grigoriev I.V."/>
            <person name="Nagy L.G."/>
            <person name="Hibbett D."/>
            <person name="Henrissat B."/>
            <person name="Matheny P.B."/>
            <person name="Labbe J."/>
            <person name="Martin F.M."/>
        </authorList>
    </citation>
    <scope>NUCLEOTIDE SEQUENCE</scope>
    <source>
        <strain evidence="1">BPL690</strain>
    </source>
</reference>
<accession>A0AAD4LYW2</accession>
<keyword evidence="2" id="KW-1185">Reference proteome</keyword>
<protein>
    <submittedName>
        <fullName evidence="1">Uncharacterized protein</fullName>
    </submittedName>
</protein>
<dbReference type="EMBL" id="WTXG01000057">
    <property type="protein sequence ID" value="KAI0295585.1"/>
    <property type="molecule type" value="Genomic_DNA"/>
</dbReference>
<evidence type="ECO:0000313" key="1">
    <source>
        <dbReference type="EMBL" id="KAI0295585.1"/>
    </source>
</evidence>